<evidence type="ECO:0000313" key="6">
    <source>
        <dbReference type="EnsemblPlants" id="KQK24033"/>
    </source>
</evidence>
<organism evidence="5">
    <name type="scientific">Brachypodium distachyon</name>
    <name type="common">Purple false brome</name>
    <name type="synonym">Trachynia distachya</name>
    <dbReference type="NCBI Taxonomy" id="15368"/>
    <lineage>
        <taxon>Eukaryota</taxon>
        <taxon>Viridiplantae</taxon>
        <taxon>Streptophyta</taxon>
        <taxon>Embryophyta</taxon>
        <taxon>Tracheophyta</taxon>
        <taxon>Spermatophyta</taxon>
        <taxon>Magnoliopsida</taxon>
        <taxon>Liliopsida</taxon>
        <taxon>Poales</taxon>
        <taxon>Poaceae</taxon>
        <taxon>BOP clade</taxon>
        <taxon>Pooideae</taxon>
        <taxon>Stipodae</taxon>
        <taxon>Brachypodieae</taxon>
        <taxon>Brachypodium</taxon>
    </lineage>
</organism>
<evidence type="ECO:0000256" key="3">
    <source>
        <dbReference type="SAM" id="Phobius"/>
    </source>
</evidence>
<feature type="transmembrane region" description="Helical" evidence="3">
    <location>
        <begin position="121"/>
        <end position="138"/>
    </location>
</feature>
<reference evidence="5 6" key="1">
    <citation type="journal article" date="2010" name="Nature">
        <title>Genome sequencing and analysis of the model grass Brachypodium distachyon.</title>
        <authorList>
            <consortium name="International Brachypodium Initiative"/>
        </authorList>
    </citation>
    <scope>NUCLEOTIDE SEQUENCE [LARGE SCALE GENOMIC DNA]</scope>
    <source>
        <strain evidence="5 6">Bd21</strain>
    </source>
</reference>
<evidence type="ECO:0000313" key="5">
    <source>
        <dbReference type="EMBL" id="KQK24033.1"/>
    </source>
</evidence>
<keyword evidence="1" id="KW-0732">Signal</keyword>
<dbReference type="Gramene" id="KQK24033">
    <property type="protein sequence ID" value="KQK24033"/>
    <property type="gene ID" value="BRADI_1g77720v3"/>
</dbReference>
<evidence type="ECO:0000259" key="4">
    <source>
        <dbReference type="PROSITE" id="PS51473"/>
    </source>
</evidence>
<dbReference type="HOGENOM" id="CLU_1252164_0_0_1"/>
<dbReference type="EMBL" id="CM000880">
    <property type="protein sequence ID" value="KQK24033.1"/>
    <property type="molecule type" value="Genomic_DNA"/>
</dbReference>
<dbReference type="Pfam" id="PF01657">
    <property type="entry name" value="Stress-antifung"/>
    <property type="match status" value="1"/>
</dbReference>
<dbReference type="eggNOG" id="ENOG502R4Y8">
    <property type="taxonomic scope" value="Eukaryota"/>
</dbReference>
<reference evidence="5" key="2">
    <citation type="submission" date="2017-06" db="EMBL/GenBank/DDBJ databases">
        <title>WGS assembly of Brachypodium distachyon.</title>
        <authorList>
            <consortium name="The International Brachypodium Initiative"/>
            <person name="Lucas S."/>
            <person name="Harmon-Smith M."/>
            <person name="Lail K."/>
            <person name="Tice H."/>
            <person name="Grimwood J."/>
            <person name="Bruce D."/>
            <person name="Barry K."/>
            <person name="Shu S."/>
            <person name="Lindquist E."/>
            <person name="Wang M."/>
            <person name="Pitluck S."/>
            <person name="Vogel J.P."/>
            <person name="Garvin D.F."/>
            <person name="Mockler T.C."/>
            <person name="Schmutz J."/>
            <person name="Rokhsar D."/>
            <person name="Bevan M.W."/>
        </authorList>
    </citation>
    <scope>NUCLEOTIDE SEQUENCE</scope>
    <source>
        <strain evidence="5">Bd21</strain>
    </source>
</reference>
<keyword evidence="3" id="KW-0472">Membrane</keyword>
<keyword evidence="7" id="KW-1185">Reference proteome</keyword>
<gene>
    <name evidence="5" type="ORF">BRADI_1g77720v3</name>
</gene>
<evidence type="ECO:0000256" key="2">
    <source>
        <dbReference type="ARBA" id="ARBA00022737"/>
    </source>
</evidence>
<reference evidence="6" key="3">
    <citation type="submission" date="2018-08" db="UniProtKB">
        <authorList>
            <consortium name="EnsemblPlants"/>
        </authorList>
    </citation>
    <scope>IDENTIFICATION</scope>
    <source>
        <strain evidence="6">cv. Bd21</strain>
    </source>
</reference>
<evidence type="ECO:0000256" key="1">
    <source>
        <dbReference type="ARBA" id="ARBA00022729"/>
    </source>
</evidence>
<dbReference type="AlphaFoldDB" id="I1HAL5"/>
<keyword evidence="2" id="KW-0677">Repeat</keyword>
<sequence>MEIYVTYQLCTFQLLHKLISWSFQVHTILEACLDSTVRSKTFDSGTDALFSSVASIGANSSQKFATAAGDIYIEDGANYTAYGLAQCLVEMTPADCARCLENLRFLYSYRAALSGNNKKKMVILGVALGGAALAWVILRWKRQSSRQNQESSNCGSFFENLWFLYGDRAQSAGKFDSLGCTYEFHDPDSGCGHNGLCKTHVRTTGHVCQRIKESFMVPVAN</sequence>
<dbReference type="PROSITE" id="PS51473">
    <property type="entry name" value="GNK2"/>
    <property type="match status" value="1"/>
</dbReference>
<dbReference type="InParanoid" id="I1HAL5"/>
<protein>
    <recommendedName>
        <fullName evidence="4">Gnk2-homologous domain-containing protein</fullName>
    </recommendedName>
</protein>
<dbReference type="Gene3D" id="3.30.430.20">
    <property type="entry name" value="Gnk2 domain, C-X8-C-X2-C motif"/>
    <property type="match status" value="1"/>
</dbReference>
<dbReference type="InterPro" id="IPR002902">
    <property type="entry name" value="GNK2"/>
</dbReference>
<dbReference type="EnsemblPlants" id="KQK24033">
    <property type="protein sequence ID" value="KQK24033"/>
    <property type="gene ID" value="BRADI_1g77720v3"/>
</dbReference>
<dbReference type="CDD" id="cd23509">
    <property type="entry name" value="Gnk2-like"/>
    <property type="match status" value="1"/>
</dbReference>
<proteinExistence type="predicted"/>
<evidence type="ECO:0000313" key="7">
    <source>
        <dbReference type="Proteomes" id="UP000008810"/>
    </source>
</evidence>
<dbReference type="Proteomes" id="UP000008810">
    <property type="component" value="Chromosome 1"/>
</dbReference>
<accession>I1HAL5</accession>
<keyword evidence="3" id="KW-1133">Transmembrane helix</keyword>
<name>I1HAL5_BRADI</name>
<dbReference type="InterPro" id="IPR038408">
    <property type="entry name" value="GNK2_sf"/>
</dbReference>
<feature type="domain" description="Gnk2-homologous" evidence="4">
    <location>
        <begin position="24"/>
        <end position="135"/>
    </location>
</feature>
<keyword evidence="3" id="KW-0812">Transmembrane</keyword>